<dbReference type="PANTHER" id="PTHR43255">
    <property type="entry name" value="IRON-SULFUR-BINDING OXIDOREDUCTASE FADF-RELATED-RELATED"/>
    <property type="match status" value="1"/>
</dbReference>
<keyword evidence="2" id="KW-0408">Iron</keyword>
<dbReference type="SUPFAM" id="SSF46548">
    <property type="entry name" value="alpha-helical ferredoxin"/>
    <property type="match status" value="1"/>
</dbReference>
<dbReference type="InterPro" id="IPR017896">
    <property type="entry name" value="4Fe4S_Fe-S-bd"/>
</dbReference>
<evidence type="ECO:0000256" key="3">
    <source>
        <dbReference type="ARBA" id="ARBA00023014"/>
    </source>
</evidence>
<comment type="caution">
    <text evidence="5">The sequence shown here is derived from an EMBL/GenBank/DDBJ whole genome shotgun (WGS) entry which is preliminary data.</text>
</comment>
<dbReference type="InterPro" id="IPR051460">
    <property type="entry name" value="HdrC_iron-sulfur_subunit"/>
</dbReference>
<accession>A0A8J6TAA0</accession>
<keyword evidence="3" id="KW-0411">Iron-sulfur</keyword>
<dbReference type="EMBL" id="JACNLL010000054">
    <property type="protein sequence ID" value="MBC8199486.1"/>
    <property type="molecule type" value="Genomic_DNA"/>
</dbReference>
<protein>
    <submittedName>
        <fullName evidence="5">4Fe-4S dicluster domain-containing protein</fullName>
    </submittedName>
</protein>
<dbReference type="InterPro" id="IPR009051">
    <property type="entry name" value="Helical_ferredxn"/>
</dbReference>
<dbReference type="GO" id="GO:0005886">
    <property type="term" value="C:plasma membrane"/>
    <property type="evidence" value="ECO:0007669"/>
    <property type="project" value="TreeGrafter"/>
</dbReference>
<evidence type="ECO:0000256" key="2">
    <source>
        <dbReference type="ARBA" id="ARBA00023004"/>
    </source>
</evidence>
<dbReference type="InterPro" id="IPR017900">
    <property type="entry name" value="4Fe4S_Fe_S_CS"/>
</dbReference>
<organism evidence="5 6">
    <name type="scientific">Candidatus Desulfaltia bathyphila</name>
    <dbReference type="NCBI Taxonomy" id="2841697"/>
    <lineage>
        <taxon>Bacteria</taxon>
        <taxon>Pseudomonadati</taxon>
        <taxon>Thermodesulfobacteriota</taxon>
        <taxon>Desulfobacteria</taxon>
        <taxon>Desulfobacterales</taxon>
        <taxon>Desulfobacterales incertae sedis</taxon>
        <taxon>Candidatus Desulfaltia</taxon>
    </lineage>
</organism>
<dbReference type="Gene3D" id="1.10.1060.10">
    <property type="entry name" value="Alpha-helical ferredoxin"/>
    <property type="match status" value="1"/>
</dbReference>
<dbReference type="Proteomes" id="UP000603545">
    <property type="component" value="Unassembled WGS sequence"/>
</dbReference>
<dbReference type="Pfam" id="PF13534">
    <property type="entry name" value="Fer4_17"/>
    <property type="match status" value="1"/>
</dbReference>
<name>A0A8J6TAA0_9BACT</name>
<proteinExistence type="predicted"/>
<feature type="domain" description="4Fe-4S ferredoxin-type" evidence="4">
    <location>
        <begin position="19"/>
        <end position="51"/>
    </location>
</feature>
<dbReference type="PROSITE" id="PS51379">
    <property type="entry name" value="4FE4S_FER_2"/>
    <property type="match status" value="1"/>
</dbReference>
<sequence>MEKVFLQKADPNFKDEIAKKIGLEEIKPCYSCGSCTGVCPVHEVIDDFDPRRIIHMIVLGMRREVLSSDLIWFCCLCNSCYFVCPQGIRFSRISTELQKMALAEGYVDEEFLKGLLPVNDFLQDLCRRTLFQKVKEGFHGSHVMPCWRKYTVKNG</sequence>
<keyword evidence="1" id="KW-0479">Metal-binding</keyword>
<evidence type="ECO:0000313" key="5">
    <source>
        <dbReference type="EMBL" id="MBC8199486.1"/>
    </source>
</evidence>
<dbReference type="PANTHER" id="PTHR43255:SF2">
    <property type="entry name" value="HETERODISULFIDE REDUCTASE RELATED PROTEIN"/>
    <property type="match status" value="1"/>
</dbReference>
<evidence type="ECO:0000256" key="1">
    <source>
        <dbReference type="ARBA" id="ARBA00022723"/>
    </source>
</evidence>
<evidence type="ECO:0000259" key="4">
    <source>
        <dbReference type="PROSITE" id="PS51379"/>
    </source>
</evidence>
<dbReference type="AlphaFoldDB" id="A0A8J6TAA0"/>
<dbReference type="PROSITE" id="PS00198">
    <property type="entry name" value="4FE4S_FER_1"/>
    <property type="match status" value="2"/>
</dbReference>
<reference evidence="5 6" key="1">
    <citation type="submission" date="2020-08" db="EMBL/GenBank/DDBJ databases">
        <title>Bridging the membrane lipid divide: bacteria of the FCB group superphylum have the potential to synthesize archaeal ether lipids.</title>
        <authorList>
            <person name="Villanueva L."/>
            <person name="Von Meijenfeldt F.A.B."/>
            <person name="Westbye A.B."/>
            <person name="Yadav S."/>
            <person name="Hopmans E.C."/>
            <person name="Dutilh B.E."/>
            <person name="Sinninghe Damste J.S."/>
        </authorList>
    </citation>
    <scope>NUCLEOTIDE SEQUENCE [LARGE SCALE GENOMIC DNA]</scope>
    <source>
        <strain evidence="5">NIOZ-UU82</strain>
    </source>
</reference>
<gene>
    <name evidence="5" type="ORF">H8E80_05505</name>
</gene>
<dbReference type="GO" id="GO:0051536">
    <property type="term" value="F:iron-sulfur cluster binding"/>
    <property type="evidence" value="ECO:0007669"/>
    <property type="project" value="UniProtKB-KW"/>
</dbReference>
<evidence type="ECO:0000313" key="6">
    <source>
        <dbReference type="Proteomes" id="UP000603545"/>
    </source>
</evidence>
<dbReference type="GO" id="GO:0046872">
    <property type="term" value="F:metal ion binding"/>
    <property type="evidence" value="ECO:0007669"/>
    <property type="project" value="UniProtKB-KW"/>
</dbReference>